<reference evidence="4 5" key="1">
    <citation type="submission" date="2018-08" db="EMBL/GenBank/DDBJ databases">
        <title>A genome reference for cultivated species of the human gut microbiota.</title>
        <authorList>
            <person name="Zou Y."/>
            <person name="Xue W."/>
            <person name="Luo G."/>
        </authorList>
    </citation>
    <scope>NUCLEOTIDE SEQUENCE [LARGE SCALE GENOMIC DNA]</scope>
    <source>
        <strain evidence="4 5">AM25-1LB</strain>
    </source>
</reference>
<dbReference type="InterPro" id="IPR025827">
    <property type="entry name" value="Zn_ribbon_recom_dom"/>
</dbReference>
<protein>
    <submittedName>
        <fullName evidence="4">DUF4368 domain-containing protein</fullName>
    </submittedName>
</protein>
<dbReference type="InterPro" id="IPR025378">
    <property type="entry name" value="DUF4368"/>
</dbReference>
<dbReference type="InterPro" id="IPR036162">
    <property type="entry name" value="Resolvase-like_N_sf"/>
</dbReference>
<dbReference type="InterPro" id="IPR050639">
    <property type="entry name" value="SSR_resolvase"/>
</dbReference>
<evidence type="ECO:0000313" key="4">
    <source>
        <dbReference type="EMBL" id="RHF62386.1"/>
    </source>
</evidence>
<name>A0A414P846_9FIRM</name>
<dbReference type="Pfam" id="PF14287">
    <property type="entry name" value="DUF4368"/>
    <property type="match status" value="1"/>
</dbReference>
<dbReference type="Pfam" id="PF13408">
    <property type="entry name" value="Zn_ribbon_recom"/>
    <property type="match status" value="1"/>
</dbReference>
<evidence type="ECO:0000259" key="2">
    <source>
        <dbReference type="PROSITE" id="PS51736"/>
    </source>
</evidence>
<dbReference type="GO" id="GO:0003677">
    <property type="term" value="F:DNA binding"/>
    <property type="evidence" value="ECO:0007669"/>
    <property type="project" value="InterPro"/>
</dbReference>
<dbReference type="InterPro" id="IPR038109">
    <property type="entry name" value="DNA_bind_recomb_sf"/>
</dbReference>
<dbReference type="InterPro" id="IPR011109">
    <property type="entry name" value="DNA_bind_recombinase_dom"/>
</dbReference>
<dbReference type="PROSITE" id="PS51736">
    <property type="entry name" value="RECOMBINASES_3"/>
    <property type="match status" value="1"/>
</dbReference>
<feature type="domain" description="Resolvase/invertase-type recombinase catalytic" evidence="2">
    <location>
        <begin position="3"/>
        <end position="156"/>
    </location>
</feature>
<dbReference type="RefSeq" id="WP_118212636.1">
    <property type="nucleotide sequence ID" value="NZ_CBCSYD010000046.1"/>
</dbReference>
<dbReference type="Pfam" id="PF07508">
    <property type="entry name" value="Recombinase"/>
    <property type="match status" value="1"/>
</dbReference>
<dbReference type="PROSITE" id="PS51737">
    <property type="entry name" value="RECOMBINASE_DNA_BIND"/>
    <property type="match status" value="1"/>
</dbReference>
<sequence>MEKAVLYLRLSKEDIDKISEGDDSASIKNQRLLLTDYALKHDYQIVDVYSDDNESGLYDDRPDFERMIQDAKLGKFSIIIAKTQARFSRNMEHIERYLHHDFPILGIRFIGVTDGVDTADSSNKKARQINGLVNEWYCEDLSKNIRSAFKAKMKDGQYLGSSCPYGYIKDPTNHNHLIVDDYAADIVREIYKLYLQGIGKGRIGRILSDRGVLIPSLYKRNVQGINYHNANAKAETHLWSYQTIHQILNNQMYLGNMVQYRTTTLSYKDKTKKLRLPSEWIIVEGTHEPIISYAIFQRVQELQKIRTKEVNTEQKYTNIFSGLLYCADCNHTMNRNYTRKGVFCGFICSTYKRHGNKAGCRSHRVDYDALCDAVLESIKLEARKILSDKDVDELKKSRLISSREEKIENEIRILENECEKLKQYKQKTYEAYLDDLITMNEYKVYIKKYDTELSDTCKKIDKLYAEKQVTDSLDQKYKEWVNMFSDYINITELTRTVVIELIKRIDVYEDGNIKIHYRFKNPYESSK</sequence>
<dbReference type="Gene3D" id="3.90.1750.20">
    <property type="entry name" value="Putative Large Serine Recombinase, Chain B, Domain 2"/>
    <property type="match status" value="1"/>
</dbReference>
<dbReference type="SUPFAM" id="SSF53041">
    <property type="entry name" value="Resolvase-like"/>
    <property type="match status" value="1"/>
</dbReference>
<dbReference type="InterPro" id="IPR006119">
    <property type="entry name" value="Resolv_N"/>
</dbReference>
<organism evidence="4 5">
    <name type="scientific">[Ruminococcus] lactaris</name>
    <dbReference type="NCBI Taxonomy" id="46228"/>
    <lineage>
        <taxon>Bacteria</taxon>
        <taxon>Bacillati</taxon>
        <taxon>Bacillota</taxon>
        <taxon>Clostridia</taxon>
        <taxon>Lachnospirales</taxon>
        <taxon>Lachnospiraceae</taxon>
        <taxon>Mediterraneibacter</taxon>
    </lineage>
</organism>
<dbReference type="Proteomes" id="UP000284902">
    <property type="component" value="Unassembled WGS sequence"/>
</dbReference>
<dbReference type="EMBL" id="QRHG01000006">
    <property type="protein sequence ID" value="RHF62386.1"/>
    <property type="molecule type" value="Genomic_DNA"/>
</dbReference>
<dbReference type="AlphaFoldDB" id="A0A414P846"/>
<proteinExistence type="predicted"/>
<gene>
    <name evidence="4" type="ORF">DW672_03855</name>
</gene>
<dbReference type="Pfam" id="PF00239">
    <property type="entry name" value="Resolvase"/>
    <property type="match status" value="1"/>
</dbReference>
<evidence type="ECO:0000256" key="1">
    <source>
        <dbReference type="SAM" id="Coils"/>
    </source>
</evidence>
<dbReference type="GO" id="GO:0000150">
    <property type="term" value="F:DNA strand exchange activity"/>
    <property type="evidence" value="ECO:0007669"/>
    <property type="project" value="InterPro"/>
</dbReference>
<dbReference type="Gene3D" id="3.40.50.1390">
    <property type="entry name" value="Resolvase, N-terminal catalytic domain"/>
    <property type="match status" value="1"/>
</dbReference>
<comment type="caution">
    <text evidence="4">The sequence shown here is derived from an EMBL/GenBank/DDBJ whole genome shotgun (WGS) entry which is preliminary data.</text>
</comment>
<feature type="coiled-coil region" evidence="1">
    <location>
        <begin position="397"/>
        <end position="431"/>
    </location>
</feature>
<dbReference type="PANTHER" id="PTHR30461:SF23">
    <property type="entry name" value="DNA RECOMBINASE-RELATED"/>
    <property type="match status" value="1"/>
</dbReference>
<dbReference type="PANTHER" id="PTHR30461">
    <property type="entry name" value="DNA-INVERTASE FROM LAMBDOID PROPHAGE"/>
    <property type="match status" value="1"/>
</dbReference>
<evidence type="ECO:0000313" key="5">
    <source>
        <dbReference type="Proteomes" id="UP000284902"/>
    </source>
</evidence>
<feature type="domain" description="Recombinase" evidence="3">
    <location>
        <begin position="164"/>
        <end position="309"/>
    </location>
</feature>
<dbReference type="SMART" id="SM00857">
    <property type="entry name" value="Resolvase"/>
    <property type="match status" value="1"/>
</dbReference>
<accession>A0A414P846</accession>
<keyword evidence="1" id="KW-0175">Coiled coil</keyword>
<evidence type="ECO:0000259" key="3">
    <source>
        <dbReference type="PROSITE" id="PS51737"/>
    </source>
</evidence>